<name>A0AA40CSN3_9PEZI</name>
<comment type="caution">
    <text evidence="3">The sequence shown here is derived from an EMBL/GenBank/DDBJ whole genome shotgun (WGS) entry which is preliminary data.</text>
</comment>
<dbReference type="Proteomes" id="UP001174936">
    <property type="component" value="Unassembled WGS sequence"/>
</dbReference>
<evidence type="ECO:0000313" key="4">
    <source>
        <dbReference type="Proteomes" id="UP001174936"/>
    </source>
</evidence>
<keyword evidence="4" id="KW-1185">Reference proteome</keyword>
<feature type="region of interest" description="Disordered" evidence="1">
    <location>
        <begin position="252"/>
        <end position="273"/>
    </location>
</feature>
<keyword evidence="2" id="KW-0812">Transmembrane</keyword>
<evidence type="ECO:0000256" key="1">
    <source>
        <dbReference type="SAM" id="MobiDB-lite"/>
    </source>
</evidence>
<protein>
    <submittedName>
        <fullName evidence="3">Uncharacterized protein</fullName>
    </submittedName>
</protein>
<feature type="transmembrane region" description="Helical" evidence="2">
    <location>
        <begin position="285"/>
        <end position="303"/>
    </location>
</feature>
<dbReference type="EMBL" id="JAULSV010000003">
    <property type="protein sequence ID" value="KAK0649805.1"/>
    <property type="molecule type" value="Genomic_DNA"/>
</dbReference>
<gene>
    <name evidence="3" type="ORF">B0T16DRAFT_492357</name>
</gene>
<evidence type="ECO:0000313" key="3">
    <source>
        <dbReference type="EMBL" id="KAK0649805.1"/>
    </source>
</evidence>
<keyword evidence="2" id="KW-0472">Membrane</keyword>
<evidence type="ECO:0000256" key="2">
    <source>
        <dbReference type="SAM" id="Phobius"/>
    </source>
</evidence>
<reference evidence="3" key="1">
    <citation type="submission" date="2023-06" db="EMBL/GenBank/DDBJ databases">
        <title>Genome-scale phylogeny and comparative genomics of the fungal order Sordariales.</title>
        <authorList>
            <consortium name="Lawrence Berkeley National Laboratory"/>
            <person name="Hensen N."/>
            <person name="Bonometti L."/>
            <person name="Westerberg I."/>
            <person name="Brannstrom I.O."/>
            <person name="Guillou S."/>
            <person name="Cros-Aarteil S."/>
            <person name="Calhoun S."/>
            <person name="Haridas S."/>
            <person name="Kuo A."/>
            <person name="Mondo S."/>
            <person name="Pangilinan J."/>
            <person name="Riley R."/>
            <person name="Labutti K."/>
            <person name="Andreopoulos B."/>
            <person name="Lipzen A."/>
            <person name="Chen C."/>
            <person name="Yanf M."/>
            <person name="Daum C."/>
            <person name="Ng V."/>
            <person name="Clum A."/>
            <person name="Steindorff A."/>
            <person name="Ohm R."/>
            <person name="Martin F."/>
            <person name="Silar P."/>
            <person name="Natvig D."/>
            <person name="Lalanne C."/>
            <person name="Gautier V."/>
            <person name="Ament-Velasquez S.L."/>
            <person name="Kruys A."/>
            <person name="Hutchinson M.I."/>
            <person name="Powell A.J."/>
            <person name="Barry K."/>
            <person name="Miller A.N."/>
            <person name="Grigoriev I.V."/>
            <person name="Debuchy R."/>
            <person name="Gladieux P."/>
            <person name="Thoren M.H."/>
            <person name="Johannesson H."/>
        </authorList>
    </citation>
    <scope>NUCLEOTIDE SEQUENCE</scope>
    <source>
        <strain evidence="3">SMH2532-1</strain>
    </source>
</reference>
<feature type="compositionally biased region" description="Low complexity" evidence="1">
    <location>
        <begin position="254"/>
        <end position="272"/>
    </location>
</feature>
<sequence length="304" mass="31914">MWSQLSGLATRALALLGPREKQGTRIDNRQELEYTPAWGETSLLESGTNGTSPADLGLLSKRQSCAAGYGYCSNLGGCCPISDRCCSYGYCLAPGRVCCPGGSCPSGSNCCGQNCHPVGTQCCSNGRYCGAGNICVLFQGSVVCCTDLYCTANVVDGTTIRATTTARATITATITRATYQWYTYTVFWTYRYYYWYYVAAATASVVTYSSATTTTTVSVYALDRTEATASLAEITATMFTTPASATSLRDLFGSTSSSSTRSRATTTAAITPGPGGLSTGSSIDLPAACFMVGGLLVGVMAIWL</sequence>
<proteinExistence type="predicted"/>
<accession>A0AA40CSN3</accession>
<dbReference type="AlphaFoldDB" id="A0AA40CSN3"/>
<keyword evidence="2" id="KW-1133">Transmembrane helix</keyword>
<organism evidence="3 4">
    <name type="scientific">Cercophora newfieldiana</name>
    <dbReference type="NCBI Taxonomy" id="92897"/>
    <lineage>
        <taxon>Eukaryota</taxon>
        <taxon>Fungi</taxon>
        <taxon>Dikarya</taxon>
        <taxon>Ascomycota</taxon>
        <taxon>Pezizomycotina</taxon>
        <taxon>Sordariomycetes</taxon>
        <taxon>Sordariomycetidae</taxon>
        <taxon>Sordariales</taxon>
        <taxon>Lasiosphaeriaceae</taxon>
        <taxon>Cercophora</taxon>
    </lineage>
</organism>